<keyword evidence="4 11" id="KW-0808">Transferase</keyword>
<dbReference type="InterPro" id="IPR015422">
    <property type="entry name" value="PyrdxlP-dep_Trfase_small"/>
</dbReference>
<dbReference type="SUPFAM" id="SSF53383">
    <property type="entry name" value="PLP-dependent transferases"/>
    <property type="match status" value="1"/>
</dbReference>
<dbReference type="InterPro" id="IPR015424">
    <property type="entry name" value="PyrdxlP-dep_Trfase"/>
</dbReference>
<reference evidence="11 12" key="1">
    <citation type="journal article" date="2015" name="PLoS Pathog.">
        <title>Leptomonas seymouri: Adaptations to the Dixenous Life Cycle Analyzed by Genome Sequencing, Transcriptome Profiling and Co-infection with Leishmania donovani.</title>
        <authorList>
            <person name="Kraeva N."/>
            <person name="Butenko A."/>
            <person name="Hlavacova J."/>
            <person name="Kostygov A."/>
            <person name="Myskova J."/>
            <person name="Grybchuk D."/>
            <person name="Lestinova T."/>
            <person name="Votypka J."/>
            <person name="Volf P."/>
            <person name="Opperdoes F."/>
            <person name="Flegontov P."/>
            <person name="Lukes J."/>
            <person name="Yurchenko V."/>
        </authorList>
    </citation>
    <scope>NUCLEOTIDE SEQUENCE [LARGE SCALE GENOMIC DNA]</scope>
    <source>
        <strain evidence="11 12">ATCC 30220</strain>
    </source>
</reference>
<feature type="domain" description="Aminotransferase class V" evidence="10">
    <location>
        <begin position="25"/>
        <end position="435"/>
    </location>
</feature>
<dbReference type="Gene3D" id="3.40.640.10">
    <property type="entry name" value="Type I PLP-dependent aspartate aminotransferase-like (Major domain)"/>
    <property type="match status" value="1"/>
</dbReference>
<dbReference type="PANTHER" id="PTHR11601">
    <property type="entry name" value="CYSTEINE DESULFURYLASE FAMILY MEMBER"/>
    <property type="match status" value="1"/>
</dbReference>
<dbReference type="EMBL" id="LJSK01000008">
    <property type="protein sequence ID" value="KPI90225.1"/>
    <property type="molecule type" value="Genomic_DNA"/>
</dbReference>
<dbReference type="Proteomes" id="UP000038009">
    <property type="component" value="Unassembled WGS sequence"/>
</dbReference>
<evidence type="ECO:0000313" key="11">
    <source>
        <dbReference type="EMBL" id="KPI90225.1"/>
    </source>
</evidence>
<name>A0A0N1PE71_LEPSE</name>
<dbReference type="InterPro" id="IPR016454">
    <property type="entry name" value="Cysteine_dSase"/>
</dbReference>
<dbReference type="PIRSF" id="PIRSF005572">
    <property type="entry name" value="NifS"/>
    <property type="match status" value="1"/>
</dbReference>
<keyword evidence="12" id="KW-1185">Reference proteome</keyword>
<accession>A0A0N1PE71</accession>
<evidence type="ECO:0000256" key="6">
    <source>
        <dbReference type="ARBA" id="ARBA00022898"/>
    </source>
</evidence>
<proteinExistence type="inferred from homology"/>
<evidence type="ECO:0000256" key="9">
    <source>
        <dbReference type="RuleBase" id="RU004504"/>
    </source>
</evidence>
<dbReference type="Gene3D" id="3.90.1150.10">
    <property type="entry name" value="Aspartate Aminotransferase, domain 1"/>
    <property type="match status" value="1"/>
</dbReference>
<dbReference type="InterPro" id="IPR015421">
    <property type="entry name" value="PyrdxlP-dep_Trfase_major"/>
</dbReference>
<keyword evidence="5" id="KW-0479">Metal-binding</keyword>
<organism evidence="11 12">
    <name type="scientific">Leptomonas seymouri</name>
    <dbReference type="NCBI Taxonomy" id="5684"/>
    <lineage>
        <taxon>Eukaryota</taxon>
        <taxon>Discoba</taxon>
        <taxon>Euglenozoa</taxon>
        <taxon>Kinetoplastea</taxon>
        <taxon>Metakinetoplastina</taxon>
        <taxon>Trypanosomatida</taxon>
        <taxon>Trypanosomatidae</taxon>
        <taxon>Leishmaniinae</taxon>
        <taxon>Leptomonas</taxon>
    </lineage>
</organism>
<dbReference type="InterPro" id="IPR020578">
    <property type="entry name" value="Aminotrans_V_PyrdxlP_BS"/>
</dbReference>
<dbReference type="OMA" id="IIYGQSE"/>
<dbReference type="PROSITE" id="PS00595">
    <property type="entry name" value="AA_TRANSFER_CLASS_5"/>
    <property type="match status" value="1"/>
</dbReference>
<evidence type="ECO:0000259" key="10">
    <source>
        <dbReference type="Pfam" id="PF00266"/>
    </source>
</evidence>
<keyword evidence="6" id="KW-0663">Pyridoxal phosphate</keyword>
<dbReference type="InterPro" id="IPR000192">
    <property type="entry name" value="Aminotrans_V_dom"/>
</dbReference>
<keyword evidence="11" id="KW-0032">Aminotransferase</keyword>
<comment type="cofactor">
    <cofactor evidence="1 9">
        <name>pyridoxal 5'-phosphate</name>
        <dbReference type="ChEBI" id="CHEBI:597326"/>
    </cofactor>
</comment>
<keyword evidence="7" id="KW-0408">Iron</keyword>
<evidence type="ECO:0000256" key="1">
    <source>
        <dbReference type="ARBA" id="ARBA00001933"/>
    </source>
</evidence>
<keyword evidence="8" id="KW-0411">Iron-sulfur</keyword>
<evidence type="ECO:0000256" key="3">
    <source>
        <dbReference type="ARBA" id="ARBA00012239"/>
    </source>
</evidence>
<dbReference type="AlphaFoldDB" id="A0A0N1PE71"/>
<dbReference type="GO" id="GO:0051536">
    <property type="term" value="F:iron-sulfur cluster binding"/>
    <property type="evidence" value="ECO:0007669"/>
    <property type="project" value="UniProtKB-KW"/>
</dbReference>
<evidence type="ECO:0000256" key="2">
    <source>
        <dbReference type="ARBA" id="ARBA00006490"/>
    </source>
</evidence>
<evidence type="ECO:0000256" key="4">
    <source>
        <dbReference type="ARBA" id="ARBA00022679"/>
    </source>
</evidence>
<protein>
    <recommendedName>
        <fullName evidence="3">cysteine desulfurase</fullName>
        <ecNumber evidence="3">2.8.1.7</ecNumber>
    </recommendedName>
</protein>
<comment type="similarity">
    <text evidence="2">Belongs to the class-V pyridoxal-phosphate-dependent aminotransferase family. NifS/IscS subfamily.</text>
</comment>
<dbReference type="GO" id="GO:0046872">
    <property type="term" value="F:metal ion binding"/>
    <property type="evidence" value="ECO:0007669"/>
    <property type="project" value="UniProtKB-KW"/>
</dbReference>
<comment type="caution">
    <text evidence="11">The sequence shown here is derived from an EMBL/GenBank/DDBJ whole genome shotgun (WGS) entry which is preliminary data.</text>
</comment>
<evidence type="ECO:0000256" key="8">
    <source>
        <dbReference type="ARBA" id="ARBA00023014"/>
    </source>
</evidence>
<gene>
    <name evidence="11" type="ORF">ABL78_0607</name>
</gene>
<evidence type="ECO:0000256" key="5">
    <source>
        <dbReference type="ARBA" id="ARBA00022723"/>
    </source>
</evidence>
<dbReference type="OrthoDB" id="10250117at2759"/>
<dbReference type="VEuPathDB" id="TriTrypDB:Lsey_0008_0120"/>
<dbReference type="Pfam" id="PF00266">
    <property type="entry name" value="Aminotran_5"/>
    <property type="match status" value="1"/>
</dbReference>
<evidence type="ECO:0000313" key="12">
    <source>
        <dbReference type="Proteomes" id="UP000038009"/>
    </source>
</evidence>
<dbReference type="EC" id="2.8.1.7" evidence="3"/>
<dbReference type="PANTHER" id="PTHR11601:SF34">
    <property type="entry name" value="CYSTEINE DESULFURASE"/>
    <property type="match status" value="1"/>
</dbReference>
<dbReference type="GO" id="GO:0031071">
    <property type="term" value="F:cysteine desulfurase activity"/>
    <property type="evidence" value="ECO:0007669"/>
    <property type="project" value="UniProtKB-EC"/>
</dbReference>
<evidence type="ECO:0000256" key="7">
    <source>
        <dbReference type="ARBA" id="ARBA00023004"/>
    </source>
</evidence>
<dbReference type="Gene3D" id="1.10.260.50">
    <property type="match status" value="1"/>
</dbReference>
<sequence length="451" mass="48711">MCNASGPPLKKRRPQPLPVAEPLPIYLDNNATTPLCEEAWHAICRVHKAWGNPSSTHPYGLAAKYELEEARKKVQEALHAPTADSIIFTSGGTECNNLAIIGGTLALRRRQPRRRYVVSTNFEHPAVTEVLKFMEGTAAGAGTTDAVRDHKPTPVETVRVKANPNSGQIDPDTLRESLMRLPDGPGAVAMVSIMFANNEIGSVNDIKELCRVTKELCGADCLFHSDAAQSLGKVAVDVNDINVDLLSVCGHKFYAPKGIGALYIKPGVKVDNILFGAGHECGLRPGTENVLLAAGMAEALLHACKNIDRFAQVMRDTRDELLRVLKQELAPHNMDLVVNGELKVALPNTLNCAIFKNVPNHKTKEPVTYISAQRLLLSVGDEVCMSAGSACHSVAGEDAEIVVSDPLKAVNVSVERAIGTLRISTGRTTTMEEVRRGGKIIARRAAQQFAE</sequence>
<dbReference type="GO" id="GO:0008483">
    <property type="term" value="F:transaminase activity"/>
    <property type="evidence" value="ECO:0007669"/>
    <property type="project" value="UniProtKB-KW"/>
</dbReference>